<gene>
    <name evidence="2" type="ORF">ACH4WX_20280</name>
</gene>
<feature type="signal peptide" evidence="1">
    <location>
        <begin position="1"/>
        <end position="20"/>
    </location>
</feature>
<dbReference type="RefSeq" id="WP_081595753.1">
    <property type="nucleotide sequence ID" value="NZ_JBIRUQ010000005.1"/>
</dbReference>
<evidence type="ECO:0000256" key="1">
    <source>
        <dbReference type="SAM" id="SignalP"/>
    </source>
</evidence>
<dbReference type="GeneID" id="93509483"/>
<feature type="chain" id="PRO_5045656111" evidence="1">
    <location>
        <begin position="21"/>
        <end position="183"/>
    </location>
</feature>
<name>A0ABW7TQD9_9NOCA</name>
<dbReference type="Proteomes" id="UP001611263">
    <property type="component" value="Unassembled WGS sequence"/>
</dbReference>
<comment type="caution">
    <text evidence="2">The sequence shown here is derived from an EMBL/GenBank/DDBJ whole genome shotgun (WGS) entry which is preliminary data.</text>
</comment>
<organism evidence="2 3">
    <name type="scientific">Nocardia carnea</name>
    <dbReference type="NCBI Taxonomy" id="37328"/>
    <lineage>
        <taxon>Bacteria</taxon>
        <taxon>Bacillati</taxon>
        <taxon>Actinomycetota</taxon>
        <taxon>Actinomycetes</taxon>
        <taxon>Mycobacteriales</taxon>
        <taxon>Nocardiaceae</taxon>
        <taxon>Nocardia</taxon>
    </lineage>
</organism>
<dbReference type="InterPro" id="IPR024520">
    <property type="entry name" value="DUF3558"/>
</dbReference>
<proteinExistence type="predicted"/>
<evidence type="ECO:0000313" key="3">
    <source>
        <dbReference type="Proteomes" id="UP001611263"/>
    </source>
</evidence>
<sequence length="183" mass="19449">MRTADFVRVLLATAATAVLATGCTSSTEGVATETAAPKTAAPVEVFNPCTQLPESAVTAAGLDPESKDVTVDPPSGPSTWRVCLWRSDGNEFFVSIFSTSHTLDEARANQELVNISETPIAGRHGLTFMDKTDADGESCYAAIPAAQGMFEINAAWTIDAERNRDICEVAIQYATALEPHLPD</sequence>
<evidence type="ECO:0000313" key="2">
    <source>
        <dbReference type="EMBL" id="MFI1463060.1"/>
    </source>
</evidence>
<dbReference type="PROSITE" id="PS51257">
    <property type="entry name" value="PROKAR_LIPOPROTEIN"/>
    <property type="match status" value="1"/>
</dbReference>
<protein>
    <submittedName>
        <fullName evidence="2">DUF3558 domain-containing protein</fullName>
    </submittedName>
</protein>
<reference evidence="2 3" key="1">
    <citation type="submission" date="2024-10" db="EMBL/GenBank/DDBJ databases">
        <title>The Natural Products Discovery Center: Release of the First 8490 Sequenced Strains for Exploring Actinobacteria Biosynthetic Diversity.</title>
        <authorList>
            <person name="Kalkreuter E."/>
            <person name="Kautsar S.A."/>
            <person name="Yang D."/>
            <person name="Bader C.D."/>
            <person name="Teijaro C.N."/>
            <person name="Fluegel L."/>
            <person name="Davis C.M."/>
            <person name="Simpson J.R."/>
            <person name="Lauterbach L."/>
            <person name="Steele A.D."/>
            <person name="Gui C."/>
            <person name="Meng S."/>
            <person name="Li G."/>
            <person name="Viehrig K."/>
            <person name="Ye F."/>
            <person name="Su P."/>
            <person name="Kiefer A.F."/>
            <person name="Nichols A."/>
            <person name="Cepeda A.J."/>
            <person name="Yan W."/>
            <person name="Fan B."/>
            <person name="Jiang Y."/>
            <person name="Adhikari A."/>
            <person name="Zheng C.-J."/>
            <person name="Schuster L."/>
            <person name="Cowan T.M."/>
            <person name="Smanski M.J."/>
            <person name="Chevrette M.G."/>
            <person name="De Carvalho L.P.S."/>
            <person name="Shen B."/>
        </authorList>
    </citation>
    <scope>NUCLEOTIDE SEQUENCE [LARGE SCALE GENOMIC DNA]</scope>
    <source>
        <strain evidence="2 3">NPDC020568</strain>
    </source>
</reference>
<dbReference type="Pfam" id="PF12079">
    <property type="entry name" value="DUF3558"/>
    <property type="match status" value="1"/>
</dbReference>
<accession>A0ABW7TQD9</accession>
<keyword evidence="1" id="KW-0732">Signal</keyword>
<keyword evidence="3" id="KW-1185">Reference proteome</keyword>
<dbReference type="EMBL" id="JBIRUQ010000005">
    <property type="protein sequence ID" value="MFI1463060.1"/>
    <property type="molecule type" value="Genomic_DNA"/>
</dbReference>